<feature type="domain" description="CHRD" evidence="3">
    <location>
        <begin position="535"/>
        <end position="653"/>
    </location>
</feature>
<accession>A9B0G2</accession>
<keyword evidence="2" id="KW-0732">Signal</keyword>
<evidence type="ECO:0000313" key="5">
    <source>
        <dbReference type="Proteomes" id="UP000000787"/>
    </source>
</evidence>
<feature type="region of interest" description="Disordered" evidence="1">
    <location>
        <begin position="366"/>
        <end position="385"/>
    </location>
</feature>
<organism evidence="4 5">
    <name type="scientific">Herpetosiphon aurantiacus (strain ATCC 23779 / DSM 785 / 114-95)</name>
    <dbReference type="NCBI Taxonomy" id="316274"/>
    <lineage>
        <taxon>Bacteria</taxon>
        <taxon>Bacillati</taxon>
        <taxon>Chloroflexota</taxon>
        <taxon>Chloroflexia</taxon>
        <taxon>Herpetosiphonales</taxon>
        <taxon>Herpetosiphonaceae</taxon>
        <taxon>Herpetosiphon</taxon>
    </lineage>
</organism>
<keyword evidence="5" id="KW-1185">Reference proteome</keyword>
<name>A9B0G2_HERA2</name>
<dbReference type="STRING" id="316274.Haur_4549"/>
<dbReference type="Pfam" id="PF07452">
    <property type="entry name" value="CHRD"/>
    <property type="match status" value="3"/>
</dbReference>
<protein>
    <submittedName>
        <fullName evidence="4">CHRD domain containing protein</fullName>
    </submittedName>
</protein>
<feature type="chain" id="PRO_5002734463" evidence="2">
    <location>
        <begin position="32"/>
        <end position="862"/>
    </location>
</feature>
<dbReference type="eggNOG" id="COG5492">
    <property type="taxonomic scope" value="Bacteria"/>
</dbReference>
<dbReference type="BioCyc" id="HAUR316274:GHYA-4604-MONOMER"/>
<feature type="signal peptide" evidence="2">
    <location>
        <begin position="1"/>
        <end position="31"/>
    </location>
</feature>
<evidence type="ECO:0000313" key="4">
    <source>
        <dbReference type="EMBL" id="ABX07180.1"/>
    </source>
</evidence>
<feature type="region of interest" description="Disordered" evidence="1">
    <location>
        <begin position="511"/>
        <end position="531"/>
    </location>
</feature>
<dbReference type="KEGG" id="hau:Haur_4549"/>
<evidence type="ECO:0000256" key="2">
    <source>
        <dbReference type="SAM" id="SignalP"/>
    </source>
</evidence>
<reference evidence="4 5" key="1">
    <citation type="journal article" date="2011" name="Stand. Genomic Sci.">
        <title>Complete genome sequence of the filamentous gliding predatory bacterium Herpetosiphon aurantiacus type strain (114-95(T)).</title>
        <authorList>
            <person name="Kiss H."/>
            <person name="Nett M."/>
            <person name="Domin N."/>
            <person name="Martin K."/>
            <person name="Maresca J.A."/>
            <person name="Copeland A."/>
            <person name="Lapidus A."/>
            <person name="Lucas S."/>
            <person name="Berry K.W."/>
            <person name="Glavina Del Rio T."/>
            <person name="Dalin E."/>
            <person name="Tice H."/>
            <person name="Pitluck S."/>
            <person name="Richardson P."/>
            <person name="Bruce D."/>
            <person name="Goodwin L."/>
            <person name="Han C."/>
            <person name="Detter J.C."/>
            <person name="Schmutz J."/>
            <person name="Brettin T."/>
            <person name="Land M."/>
            <person name="Hauser L."/>
            <person name="Kyrpides N.C."/>
            <person name="Ivanova N."/>
            <person name="Goker M."/>
            <person name="Woyke T."/>
            <person name="Klenk H.P."/>
            <person name="Bryant D.A."/>
        </authorList>
    </citation>
    <scope>NUCLEOTIDE SEQUENCE [LARGE SCALE GENOMIC DNA]</scope>
    <source>
        <strain evidence="5">ATCC 23779 / DSM 785 / 114-95</strain>
    </source>
</reference>
<dbReference type="SMART" id="SM00754">
    <property type="entry name" value="CHRD"/>
    <property type="match status" value="3"/>
</dbReference>
<dbReference type="EMBL" id="CP000875">
    <property type="protein sequence ID" value="ABX07180.1"/>
    <property type="molecule type" value="Genomic_DNA"/>
</dbReference>
<dbReference type="AlphaFoldDB" id="A9B0G2"/>
<sequence length="862" mass="88158">MLNRFRTPRMFSFVTLLSLFSLVVGLNLAQAAPRTTQGGGGFTPGNLVVVRVGNGSGTLSNAATPVFLDEYTPNGDFVQAVAMPTALNGNNRRLTMSGSATSEGALSLSGDGQWLLLAGYDADVGTTSVASSNSATVNRVVAKVSLSSLIDTTNVITDAYSANNIRGATGNGDNLWATGTGNPGGVRFLNGMGTTTTLITPTNTRVVHTYGGNLYFSSSSATSRGIFQIGNGLPTSAGQTITPIASATSPYGFVFLDREPSVAGVDTLYVVDDTSTNLRKFSFDGTTWTLQGVWAEPSTGFHIAAQDNGANGVDLYLTRGTNSLSKLTDTAAYNQPINAAALNPIVPVGANTAFRGIIVVPSPVQATPTPTETATVTPSETPSPTAVPSCLRFMVSLEGSQEVPPSGSNATGGGTVDVDTVNNILSYNLSYQGLSGTETAAHIHGFAPRGANAGVLVGLSTGSPKVGIFNYSEAQEANILAGQAYVNIHTDSFPGGEIRGQIDGATINCPPPTATPTETTTPTATETPSATPIPSCLRFMVSLEGSQEVPPSGSTATGGGTVDVDTVNNILSYNLSYQGLSGTETAAHIHGFAPRGANAGVLIGLSTGSPKVGTFNYAENQEANILAGQTYVNIHTDSFPGGEIRGQIDGATINCPPPTATPTETVTPSATATATATATGTATPSLTPIVTPPPSCITMTVSGSGSQEVPPNNSNGMVMGMIEINTVANTINYNLSYHDLSSAETAAHIHGFAPRGSNAGVLFNLPLGASKVGSVSYAENQEANILAGQTYINIHSSNFPGGELRAQLDGATALCATPTPTATGTATNTPTNTATATVTNTPTNTATAVPPTFRIYLPLTMK</sequence>
<dbReference type="InterPro" id="IPR010895">
    <property type="entry name" value="CHRD"/>
</dbReference>
<feature type="compositionally biased region" description="Low complexity" evidence="1">
    <location>
        <begin position="515"/>
        <end position="531"/>
    </location>
</feature>
<dbReference type="eggNOG" id="COG2335">
    <property type="taxonomic scope" value="Bacteria"/>
</dbReference>
<feature type="domain" description="CHRD" evidence="3">
    <location>
        <begin position="389"/>
        <end position="507"/>
    </location>
</feature>
<dbReference type="PROSITE" id="PS50933">
    <property type="entry name" value="CHRD"/>
    <property type="match status" value="2"/>
</dbReference>
<evidence type="ECO:0000256" key="1">
    <source>
        <dbReference type="SAM" id="MobiDB-lite"/>
    </source>
</evidence>
<proteinExistence type="predicted"/>
<gene>
    <name evidence="4" type="ordered locus">Haur_4549</name>
</gene>
<dbReference type="Proteomes" id="UP000000787">
    <property type="component" value="Chromosome"/>
</dbReference>
<evidence type="ECO:0000259" key="3">
    <source>
        <dbReference type="PROSITE" id="PS50933"/>
    </source>
</evidence>
<dbReference type="HOGENOM" id="CLU_331977_0_0_0"/>
<dbReference type="InParanoid" id="A9B0G2"/>